<dbReference type="EC" id="3.4.13.9" evidence="10"/>
<evidence type="ECO:0000256" key="12">
    <source>
        <dbReference type="ARBA" id="ARBA00044252"/>
    </source>
</evidence>
<evidence type="ECO:0000256" key="7">
    <source>
        <dbReference type="ARBA" id="ARBA00023049"/>
    </source>
</evidence>
<dbReference type="InterPro" id="IPR000994">
    <property type="entry name" value="Pept_M24"/>
</dbReference>
<evidence type="ECO:0000256" key="2">
    <source>
        <dbReference type="ARBA" id="ARBA00011738"/>
    </source>
</evidence>
<comment type="caution">
    <text evidence="18">The sequence shown here is derived from an EMBL/GenBank/DDBJ whole genome shotgun (WGS) entry which is preliminary data.</text>
</comment>
<comment type="catalytic activity">
    <reaction evidence="15">
        <text>Xaa-L-Pro dipeptide + H2O = an L-alpha-amino acid + L-proline</text>
        <dbReference type="Rhea" id="RHEA:76407"/>
        <dbReference type="ChEBI" id="CHEBI:15377"/>
        <dbReference type="ChEBI" id="CHEBI:59869"/>
        <dbReference type="ChEBI" id="CHEBI:60039"/>
        <dbReference type="ChEBI" id="CHEBI:195196"/>
        <dbReference type="EC" id="3.4.13.9"/>
    </reaction>
</comment>
<evidence type="ECO:0000256" key="1">
    <source>
        <dbReference type="ARBA" id="ARBA00001936"/>
    </source>
</evidence>
<keyword evidence="5" id="KW-0378">Hydrolase</keyword>
<keyword evidence="19" id="KW-1185">Reference proteome</keyword>
<dbReference type="Gene3D" id="3.40.350.10">
    <property type="entry name" value="Creatinase/prolidase N-terminal domain"/>
    <property type="match status" value="1"/>
</dbReference>
<reference evidence="18 19" key="1">
    <citation type="submission" date="2024-06" db="EMBL/GenBank/DDBJ databases">
        <authorList>
            <person name="Kraege A."/>
            <person name="Thomma B."/>
        </authorList>
    </citation>
    <scope>NUCLEOTIDE SEQUENCE [LARGE SCALE GENOMIC DNA]</scope>
</reference>
<evidence type="ECO:0000256" key="3">
    <source>
        <dbReference type="ARBA" id="ARBA00022670"/>
    </source>
</evidence>
<feature type="domain" description="Aminopeptidase P N-terminal" evidence="17">
    <location>
        <begin position="31"/>
        <end position="160"/>
    </location>
</feature>
<evidence type="ECO:0000256" key="13">
    <source>
        <dbReference type="ARBA" id="ARBA00044284"/>
    </source>
</evidence>
<comment type="similarity">
    <text evidence="9">Belongs to the peptidase M24B family. Eukaryotic-type prolidase subfamily.</text>
</comment>
<feature type="compositionally biased region" description="Polar residues" evidence="16">
    <location>
        <begin position="1"/>
        <end position="13"/>
    </location>
</feature>
<evidence type="ECO:0000256" key="5">
    <source>
        <dbReference type="ARBA" id="ARBA00022801"/>
    </source>
</evidence>
<dbReference type="PANTHER" id="PTHR48480">
    <property type="match status" value="1"/>
</dbReference>
<evidence type="ECO:0000256" key="4">
    <source>
        <dbReference type="ARBA" id="ARBA00022723"/>
    </source>
</evidence>
<organism evidence="18 19">
    <name type="scientific">Coccomyxa viridis</name>
    <dbReference type="NCBI Taxonomy" id="1274662"/>
    <lineage>
        <taxon>Eukaryota</taxon>
        <taxon>Viridiplantae</taxon>
        <taxon>Chlorophyta</taxon>
        <taxon>core chlorophytes</taxon>
        <taxon>Trebouxiophyceae</taxon>
        <taxon>Trebouxiophyceae incertae sedis</taxon>
        <taxon>Coccomyxaceae</taxon>
        <taxon>Coccomyxa</taxon>
    </lineage>
</organism>
<dbReference type="CDD" id="cd01087">
    <property type="entry name" value="Prolidase"/>
    <property type="match status" value="1"/>
</dbReference>
<keyword evidence="6" id="KW-0224">Dipeptidase</keyword>
<evidence type="ECO:0000256" key="9">
    <source>
        <dbReference type="ARBA" id="ARBA00043990"/>
    </source>
</evidence>
<dbReference type="EMBL" id="CAXHTA020000009">
    <property type="protein sequence ID" value="CAL5223649.1"/>
    <property type="molecule type" value="Genomic_DNA"/>
</dbReference>
<dbReference type="Pfam" id="PF05195">
    <property type="entry name" value="AMP_N"/>
    <property type="match status" value="1"/>
</dbReference>
<dbReference type="SMART" id="SM01011">
    <property type="entry name" value="AMP_N"/>
    <property type="match status" value="1"/>
</dbReference>
<dbReference type="Proteomes" id="UP001497392">
    <property type="component" value="Unassembled WGS sequence"/>
</dbReference>
<keyword evidence="3" id="KW-0645">Protease</keyword>
<dbReference type="SUPFAM" id="SSF53092">
    <property type="entry name" value="Creatinase/prolidase N-terminal domain"/>
    <property type="match status" value="1"/>
</dbReference>
<accession>A0ABP1FX41</accession>
<keyword evidence="7" id="KW-0482">Metalloprotease</keyword>
<evidence type="ECO:0000256" key="8">
    <source>
        <dbReference type="ARBA" id="ARBA00023211"/>
    </source>
</evidence>
<evidence type="ECO:0000256" key="6">
    <source>
        <dbReference type="ARBA" id="ARBA00022997"/>
    </source>
</evidence>
<evidence type="ECO:0000256" key="15">
    <source>
        <dbReference type="ARBA" id="ARBA00048994"/>
    </source>
</evidence>
<comment type="subunit">
    <text evidence="2">Homodimer.</text>
</comment>
<dbReference type="SUPFAM" id="SSF55920">
    <property type="entry name" value="Creatinase/aminopeptidase"/>
    <property type="match status" value="1"/>
</dbReference>
<keyword evidence="4" id="KW-0479">Metal-binding</keyword>
<keyword evidence="8" id="KW-0464">Manganese</keyword>
<evidence type="ECO:0000256" key="16">
    <source>
        <dbReference type="SAM" id="MobiDB-lite"/>
    </source>
</evidence>
<evidence type="ECO:0000313" key="18">
    <source>
        <dbReference type="EMBL" id="CAL5223649.1"/>
    </source>
</evidence>
<proteinExistence type="inferred from homology"/>
<dbReference type="InterPro" id="IPR029149">
    <property type="entry name" value="Creatin/AminoP/Spt16_N"/>
</dbReference>
<dbReference type="Gene3D" id="3.90.230.10">
    <property type="entry name" value="Creatinase/methionine aminopeptidase superfamily"/>
    <property type="match status" value="1"/>
</dbReference>
<evidence type="ECO:0000256" key="11">
    <source>
        <dbReference type="ARBA" id="ARBA00044141"/>
    </source>
</evidence>
<dbReference type="Pfam" id="PF00557">
    <property type="entry name" value="Peptidase_M24"/>
    <property type="match status" value="1"/>
</dbReference>
<comment type="cofactor">
    <cofactor evidence="1">
        <name>Mn(2+)</name>
        <dbReference type="ChEBI" id="CHEBI:29035"/>
    </cofactor>
</comment>
<dbReference type="InterPro" id="IPR007865">
    <property type="entry name" value="Aminopep_P_N"/>
</dbReference>
<protein>
    <recommendedName>
        <fullName evidence="11">Xaa-Pro dipeptidase</fullName>
        <ecNumber evidence="10">3.4.13.9</ecNumber>
    </recommendedName>
    <alternativeName>
        <fullName evidence="14">Imidodipeptidase</fullName>
    </alternativeName>
    <alternativeName>
        <fullName evidence="12">Peptidase D</fullName>
    </alternativeName>
    <alternativeName>
        <fullName evidence="13">Proline dipeptidase</fullName>
    </alternativeName>
</protein>
<evidence type="ECO:0000313" key="19">
    <source>
        <dbReference type="Proteomes" id="UP001497392"/>
    </source>
</evidence>
<evidence type="ECO:0000256" key="14">
    <source>
        <dbReference type="ARBA" id="ARBA00044351"/>
    </source>
</evidence>
<evidence type="ECO:0000259" key="17">
    <source>
        <dbReference type="SMART" id="SM01011"/>
    </source>
</evidence>
<feature type="region of interest" description="Disordered" evidence="16">
    <location>
        <begin position="1"/>
        <end position="24"/>
    </location>
</feature>
<dbReference type="InterPro" id="IPR036005">
    <property type="entry name" value="Creatinase/aminopeptidase-like"/>
</dbReference>
<evidence type="ECO:0000256" key="10">
    <source>
        <dbReference type="ARBA" id="ARBA00044051"/>
    </source>
</evidence>
<sequence length="493" mass="54318">MDMSNGTMRSDSFSMGPATKSFSRSELHGPIRAKVREGCRKRLPEAQQGVLLLKGGGPFDLYSTDMEAIFRQESYFHYLFGVEEEDYYGALDLRDGRTMLFMPRLPESYAVWMGEIKGPDFYRQLYSVDAVHYADELLAVLKGLKPPALHLLHGQNTDSGRYTEEATFKGIEDFTLERETAFPVLTECRVIKTREELEIMQYANDIASAGHVKVMQSCKPGLMEYHLETTFLNSCYAEGGCRHAPYTPICASGPRCAVLHYGHAGAPNNKQIRDGDIMLQDMGCEYYSYDSDITCSFPANGRFTEDQKALYNAVLDAHSSVISAMKPGVSWPDMHLLAERCILKGLKAAGVVTGDVEEMLSACIGALFMPHGLGHLLGIDTHDVGGYGPGLPERSKGPGLKSLRTARGLEPNMVITVEPGCYFNPALLKPALEDKAQAAFLVRDRVLSLLGFGGVRLEDDVIVTESGARSMTKVPRSVEDVEAVMAGAPWPRQ</sequence>
<dbReference type="PANTHER" id="PTHR48480:SF2">
    <property type="entry name" value="PEPTIDASE D"/>
    <property type="match status" value="1"/>
</dbReference>
<name>A0ABP1FX41_9CHLO</name>
<gene>
    <name evidence="18" type="primary">g6193</name>
    <name evidence="18" type="ORF">VP750_LOCUS5308</name>
</gene>
<dbReference type="InterPro" id="IPR052433">
    <property type="entry name" value="X-Pro_dipept-like"/>
</dbReference>